<accession>A0ABU2B6Y5</accession>
<name>A0ABU2B6Y5_9CORY</name>
<feature type="transmembrane region" description="Helical" evidence="3">
    <location>
        <begin position="494"/>
        <end position="515"/>
    </location>
</feature>
<feature type="signal peptide" evidence="4">
    <location>
        <begin position="1"/>
        <end position="30"/>
    </location>
</feature>
<evidence type="ECO:0000256" key="2">
    <source>
        <dbReference type="SAM" id="MobiDB-lite"/>
    </source>
</evidence>
<organism evidence="5 6">
    <name type="scientific">Corynebacterium felinum</name>
    <dbReference type="NCBI Taxonomy" id="131318"/>
    <lineage>
        <taxon>Bacteria</taxon>
        <taxon>Bacillati</taxon>
        <taxon>Actinomycetota</taxon>
        <taxon>Actinomycetes</taxon>
        <taxon>Mycobacteriales</taxon>
        <taxon>Corynebacteriaceae</taxon>
        <taxon>Corynebacterium</taxon>
    </lineage>
</organism>
<keyword evidence="1" id="KW-0175">Coiled coil</keyword>
<dbReference type="RefSeq" id="WP_277104875.1">
    <property type="nucleotide sequence ID" value="NZ_BAAAJS010000023.1"/>
</dbReference>
<dbReference type="Proteomes" id="UP001183619">
    <property type="component" value="Unassembled WGS sequence"/>
</dbReference>
<keyword evidence="3" id="KW-0472">Membrane</keyword>
<keyword evidence="4" id="KW-0732">Signal</keyword>
<feature type="chain" id="PRO_5047139981" evidence="4">
    <location>
        <begin position="31"/>
        <end position="522"/>
    </location>
</feature>
<evidence type="ECO:0000313" key="6">
    <source>
        <dbReference type="Proteomes" id="UP001183619"/>
    </source>
</evidence>
<evidence type="ECO:0000256" key="1">
    <source>
        <dbReference type="SAM" id="Coils"/>
    </source>
</evidence>
<proteinExistence type="predicted"/>
<reference evidence="5 6" key="1">
    <citation type="submission" date="2023-07" db="EMBL/GenBank/DDBJ databases">
        <title>Sequencing the genomes of 1000 actinobacteria strains.</title>
        <authorList>
            <person name="Klenk H.-P."/>
        </authorList>
    </citation>
    <scope>NUCLEOTIDE SEQUENCE [LARGE SCALE GENOMIC DNA]</scope>
    <source>
        <strain evidence="5 6">DSM 44508</strain>
    </source>
</reference>
<feature type="region of interest" description="Disordered" evidence="2">
    <location>
        <begin position="458"/>
        <end position="487"/>
    </location>
</feature>
<comment type="caution">
    <text evidence="5">The sequence shown here is derived from an EMBL/GenBank/DDBJ whole genome shotgun (WGS) entry which is preliminary data.</text>
</comment>
<evidence type="ECO:0000256" key="4">
    <source>
        <dbReference type="SAM" id="SignalP"/>
    </source>
</evidence>
<evidence type="ECO:0000313" key="5">
    <source>
        <dbReference type="EMBL" id="MDR7353789.1"/>
    </source>
</evidence>
<evidence type="ECO:0000256" key="3">
    <source>
        <dbReference type="SAM" id="Phobius"/>
    </source>
</evidence>
<keyword evidence="6" id="KW-1185">Reference proteome</keyword>
<feature type="coiled-coil region" evidence="1">
    <location>
        <begin position="201"/>
        <end position="228"/>
    </location>
</feature>
<gene>
    <name evidence="5" type="ORF">J2S37_000327</name>
</gene>
<protein>
    <submittedName>
        <fullName evidence="5">Uncharacterized protein</fullName>
    </submittedName>
</protein>
<keyword evidence="3" id="KW-1133">Transmembrane helix</keyword>
<dbReference type="EMBL" id="JAVDYF010000001">
    <property type="protein sequence ID" value="MDR7353789.1"/>
    <property type="molecule type" value="Genomic_DNA"/>
</dbReference>
<keyword evidence="3" id="KW-0812">Transmembrane</keyword>
<sequence>MFKNRIRTAALAGAIAVATGLSGFSVPAFAQETAVTANAPTPPSQNVLNAFNGADGSLAVNVSAVNHTEDQLKAWTDATMKYLEALPKTELTVGAVVNDPSEQASVAALKNDLARATAELKTSADNITKARESVKYAVEKDQAAVDAWKAVAAKGDEIKKAEEKLAADFAKKVAEVNKLIQAANDVAGNTQPALPTFSDDSAEYADTMKKLNDRYDAAREQNADVDENNYIKRTYLPAFEKALAAAEAVKELLDPESTKIAELKKQKDDLTKAARVAQAEAQKSDAIVRQLLVNRATAQRDALRLVEAIYAATVRFAELYELDQDKNIVNKDGDNTTLRHEYRALVARLANSGAHIEKRLADAEEEMKKFGPNFATDLADPSAEAAELRRVQIAEANRVFAEVIANTEWQEDVAFLVNIDMGFNAEMAARMKAEEEAKARIKAEQDRAAKLEEILRKLAESQNKPAEPKPTTPAPTEKPGSGSSDNKDKKFPTWGIFAIIGGIVAAIAALFPMIAKHLNIKF</sequence>